<dbReference type="AlphaFoldDB" id="A0A6P2SM64"/>
<dbReference type="Proteomes" id="UP000494330">
    <property type="component" value="Unassembled WGS sequence"/>
</dbReference>
<evidence type="ECO:0000313" key="2">
    <source>
        <dbReference type="Proteomes" id="UP000494330"/>
    </source>
</evidence>
<gene>
    <name evidence="1" type="ORF">BPA30113_07428</name>
</gene>
<dbReference type="EMBL" id="CABVQD010000057">
    <property type="protein sequence ID" value="VWC47421.1"/>
    <property type="molecule type" value="Genomic_DNA"/>
</dbReference>
<organism evidence="1 2">
    <name type="scientific">Burkholderia paludis</name>
    <dbReference type="NCBI Taxonomy" id="1506587"/>
    <lineage>
        <taxon>Bacteria</taxon>
        <taxon>Pseudomonadati</taxon>
        <taxon>Pseudomonadota</taxon>
        <taxon>Betaproteobacteria</taxon>
        <taxon>Burkholderiales</taxon>
        <taxon>Burkholderiaceae</taxon>
        <taxon>Burkholderia</taxon>
        <taxon>Burkholderia cepacia complex</taxon>
    </lineage>
</organism>
<keyword evidence="2" id="KW-1185">Reference proteome</keyword>
<dbReference type="RefSeq" id="WP_152603450.1">
    <property type="nucleotide sequence ID" value="NZ_CABVQD010000057.1"/>
</dbReference>
<accession>A0A6P2SM64</accession>
<proteinExistence type="predicted"/>
<reference evidence="1 2" key="1">
    <citation type="submission" date="2019-09" db="EMBL/GenBank/DDBJ databases">
        <authorList>
            <person name="Depoorter E."/>
        </authorList>
    </citation>
    <scope>NUCLEOTIDE SEQUENCE [LARGE SCALE GENOMIC DNA]</scope>
    <source>
        <strain evidence="1">LMG 30113</strain>
    </source>
</reference>
<evidence type="ECO:0000313" key="1">
    <source>
        <dbReference type="EMBL" id="VWC47421.1"/>
    </source>
</evidence>
<name>A0A6P2SM64_9BURK</name>
<protein>
    <submittedName>
        <fullName evidence="1">Uncharacterized protein</fullName>
    </submittedName>
</protein>
<sequence length="398" mass="43824">MATMWEVAILSGLTSLGTLKNELPLDSGRRPDIAFSGSDVAFVADVTTVSDTGLDEQNPHAELGSLIEELKTRLGLNPGGIDLRIQSKNLQTARGTKVSLRLPDRKNLREFVRKQIEPQLRKQIEAGQETFEVEIDDETAGLHLKIDPQKTPFSSMGYASYDVPTIKDRNPLYNALHAKAKQLRGAQGLVGIIVGDGDSQALARQHIGWDAVSASNIATEFLRQNTSIHFVLLITVREDGWGAGATRPIPKALSMQLITGKNTDVPPQLLEIFRQMLVAMPKPVLTPVNGALRAREDGYGLGFHGGYTVSDSYLKISAREMLELLAGRCSIDEFNASHQWTADAAGTRPRLTMNPFERHLQEGRLPSSIKLIRTDQNEPDDWIEIEFGPPDASISPFR</sequence>